<keyword evidence="3" id="KW-1185">Reference proteome</keyword>
<dbReference type="AlphaFoldDB" id="A0A9Q1F9T8"/>
<reference evidence="2" key="1">
    <citation type="journal article" date="2023" name="Science">
        <title>Genome structures resolve the early diversification of teleost fishes.</title>
        <authorList>
            <person name="Parey E."/>
            <person name="Louis A."/>
            <person name="Montfort J."/>
            <person name="Bouchez O."/>
            <person name="Roques C."/>
            <person name="Iampietro C."/>
            <person name="Lluch J."/>
            <person name="Castinel A."/>
            <person name="Donnadieu C."/>
            <person name="Desvignes T."/>
            <person name="Floi Bucao C."/>
            <person name="Jouanno E."/>
            <person name="Wen M."/>
            <person name="Mejri S."/>
            <person name="Dirks R."/>
            <person name="Jansen H."/>
            <person name="Henkel C."/>
            <person name="Chen W.J."/>
            <person name="Zahm M."/>
            <person name="Cabau C."/>
            <person name="Klopp C."/>
            <person name="Thompson A.W."/>
            <person name="Robinson-Rechavi M."/>
            <person name="Braasch I."/>
            <person name="Lecointre G."/>
            <person name="Bobe J."/>
            <person name="Postlethwait J.H."/>
            <person name="Berthelot C."/>
            <person name="Roest Crollius H."/>
            <person name="Guiguen Y."/>
        </authorList>
    </citation>
    <scope>NUCLEOTIDE SEQUENCE</scope>
    <source>
        <strain evidence="2">WJC10195</strain>
    </source>
</reference>
<sequence>MALTGQKQFSPRLRGRRSSVIRRTTPASPGPPGLGGAVAVSPRESPNKRGSGKQSRRPISLNPPINIIEDGCVFKAEIDCGYRSYGVIYHCKYYSDEGTEQGGVTRELSWVGRG</sequence>
<feature type="region of interest" description="Disordered" evidence="1">
    <location>
        <begin position="1"/>
        <end position="62"/>
    </location>
</feature>
<evidence type="ECO:0000313" key="3">
    <source>
        <dbReference type="Proteomes" id="UP001152622"/>
    </source>
</evidence>
<dbReference type="EMBL" id="JAINUF010000007">
    <property type="protein sequence ID" value="KAJ8354023.1"/>
    <property type="molecule type" value="Genomic_DNA"/>
</dbReference>
<protein>
    <submittedName>
        <fullName evidence="2">Uncharacterized protein</fullName>
    </submittedName>
</protein>
<name>A0A9Q1F9T8_SYNKA</name>
<gene>
    <name evidence="2" type="ORF">SKAU_G00215900</name>
</gene>
<accession>A0A9Q1F9T8</accession>
<organism evidence="2 3">
    <name type="scientific">Synaphobranchus kaupii</name>
    <name type="common">Kaup's arrowtooth eel</name>
    <dbReference type="NCBI Taxonomy" id="118154"/>
    <lineage>
        <taxon>Eukaryota</taxon>
        <taxon>Metazoa</taxon>
        <taxon>Chordata</taxon>
        <taxon>Craniata</taxon>
        <taxon>Vertebrata</taxon>
        <taxon>Euteleostomi</taxon>
        <taxon>Actinopterygii</taxon>
        <taxon>Neopterygii</taxon>
        <taxon>Teleostei</taxon>
        <taxon>Anguilliformes</taxon>
        <taxon>Synaphobranchidae</taxon>
        <taxon>Synaphobranchus</taxon>
    </lineage>
</organism>
<evidence type="ECO:0000313" key="2">
    <source>
        <dbReference type="EMBL" id="KAJ8354023.1"/>
    </source>
</evidence>
<dbReference type="Proteomes" id="UP001152622">
    <property type="component" value="Chromosome 7"/>
</dbReference>
<proteinExistence type="predicted"/>
<evidence type="ECO:0000256" key="1">
    <source>
        <dbReference type="SAM" id="MobiDB-lite"/>
    </source>
</evidence>
<comment type="caution">
    <text evidence="2">The sequence shown here is derived from an EMBL/GenBank/DDBJ whole genome shotgun (WGS) entry which is preliminary data.</text>
</comment>